<dbReference type="AlphaFoldDB" id="W7HUA1"/>
<proteinExistence type="predicted"/>
<accession>W7HUA1</accession>
<evidence type="ECO:0000313" key="3">
    <source>
        <dbReference type="Proteomes" id="UP000024837"/>
    </source>
</evidence>
<organism evidence="2 3">
    <name type="scientific">Drechslerella stenobrocha 248</name>
    <dbReference type="NCBI Taxonomy" id="1043628"/>
    <lineage>
        <taxon>Eukaryota</taxon>
        <taxon>Fungi</taxon>
        <taxon>Dikarya</taxon>
        <taxon>Ascomycota</taxon>
        <taxon>Pezizomycotina</taxon>
        <taxon>Orbiliomycetes</taxon>
        <taxon>Orbiliales</taxon>
        <taxon>Orbiliaceae</taxon>
        <taxon>Drechslerella</taxon>
    </lineage>
</organism>
<evidence type="ECO:0000313" key="2">
    <source>
        <dbReference type="EMBL" id="EWC43652.1"/>
    </source>
</evidence>
<dbReference type="HOGENOM" id="CLU_1026822_0_0_1"/>
<gene>
    <name evidence="2" type="ORF">DRE_01539</name>
</gene>
<sequence length="271" mass="30562">MLAISSGSNASSIDPSYPDSTTAKVYRFGTTTKPPLKPSTTYKSPQTYASIHGGAKPGSPASRPSRPTPSQIHMYYNQPKLVGLLEGTFADTYPYRTNDTRSHKPVIRYKPNGFQKMLTNCLEMYKDGKDFCTTYFRHNGKNETNLDKPYSEATLCCLNGYAAKLWNMRKNDGDLPRDVRIYCKDAMLLANSTLTALLDEGRMDVWFRQHQMYKGDTLLTSAHWSKDLTWGVSTVHMGKGGCPKVDDKLQWTQRMLDLTQEMKMVAKAIIV</sequence>
<evidence type="ECO:0000256" key="1">
    <source>
        <dbReference type="SAM" id="MobiDB-lite"/>
    </source>
</evidence>
<protein>
    <submittedName>
        <fullName evidence="2">Uncharacterized protein</fullName>
    </submittedName>
</protein>
<feature type="compositionally biased region" description="Polar residues" evidence="1">
    <location>
        <begin position="1"/>
        <end position="23"/>
    </location>
</feature>
<dbReference type="Proteomes" id="UP000024837">
    <property type="component" value="Unassembled WGS sequence"/>
</dbReference>
<name>W7HUA1_9PEZI</name>
<feature type="compositionally biased region" description="Low complexity" evidence="1">
    <location>
        <begin position="53"/>
        <end position="70"/>
    </location>
</feature>
<feature type="region of interest" description="Disordered" evidence="1">
    <location>
        <begin position="1"/>
        <end position="71"/>
    </location>
</feature>
<feature type="compositionally biased region" description="Low complexity" evidence="1">
    <location>
        <begin position="30"/>
        <end position="45"/>
    </location>
</feature>
<dbReference type="OrthoDB" id="5417002at2759"/>
<reference evidence="2 3" key="1">
    <citation type="submission" date="2013-05" db="EMBL/GenBank/DDBJ databases">
        <title>Drechslerella stenobrocha genome reveals carnivorous origination and mechanical trapping mechanism of predatory fungi.</title>
        <authorList>
            <person name="Liu X."/>
            <person name="Zhang W."/>
            <person name="Liu K."/>
        </authorList>
    </citation>
    <scope>NUCLEOTIDE SEQUENCE [LARGE SCALE GENOMIC DNA]</scope>
    <source>
        <strain evidence="2 3">248</strain>
    </source>
</reference>
<keyword evidence="3" id="KW-1185">Reference proteome</keyword>
<dbReference type="EMBL" id="KI966457">
    <property type="protein sequence ID" value="EWC43652.1"/>
    <property type="molecule type" value="Genomic_DNA"/>
</dbReference>